<evidence type="ECO:0000313" key="7">
    <source>
        <dbReference type="Proteomes" id="UP000780345"/>
    </source>
</evidence>
<comment type="pathway">
    <text evidence="1">Lipid metabolism.</text>
</comment>
<name>A0A930GU20_NEISI</name>
<dbReference type="AlphaFoldDB" id="A0A930GU20"/>
<evidence type="ECO:0000259" key="5">
    <source>
        <dbReference type="SMART" id="SM00563"/>
    </source>
</evidence>
<evidence type="ECO:0000256" key="3">
    <source>
        <dbReference type="ARBA" id="ARBA00023315"/>
    </source>
</evidence>
<proteinExistence type="predicted"/>
<evidence type="ECO:0000313" key="6">
    <source>
        <dbReference type="EMBL" id="MBF1265047.1"/>
    </source>
</evidence>
<comment type="caution">
    <text evidence="6">The sequence shown here is derived from an EMBL/GenBank/DDBJ whole genome shotgun (WGS) entry which is preliminary data.</text>
</comment>
<dbReference type="PANTHER" id="PTHR10434:SF40">
    <property type="entry name" value="1-ACYL-SN-GLYCEROL-3-PHOSPHATE ACYLTRANSFERASE"/>
    <property type="match status" value="1"/>
</dbReference>
<dbReference type="SUPFAM" id="SSF69593">
    <property type="entry name" value="Glycerol-3-phosphate (1)-acyltransferase"/>
    <property type="match status" value="1"/>
</dbReference>
<dbReference type="PANTHER" id="PTHR10434">
    <property type="entry name" value="1-ACYL-SN-GLYCEROL-3-PHOSPHATE ACYLTRANSFERASE"/>
    <property type="match status" value="1"/>
</dbReference>
<accession>A0A930GU20</accession>
<evidence type="ECO:0000256" key="4">
    <source>
        <dbReference type="SAM" id="Phobius"/>
    </source>
</evidence>
<feature type="domain" description="Phospholipid/glycerol acyltransferase" evidence="5">
    <location>
        <begin position="70"/>
        <end position="184"/>
    </location>
</feature>
<evidence type="ECO:0000256" key="1">
    <source>
        <dbReference type="ARBA" id="ARBA00005189"/>
    </source>
</evidence>
<keyword evidence="2" id="KW-0808">Transferase</keyword>
<dbReference type="GO" id="GO:0006654">
    <property type="term" value="P:phosphatidic acid biosynthetic process"/>
    <property type="evidence" value="ECO:0007669"/>
    <property type="project" value="TreeGrafter"/>
</dbReference>
<dbReference type="SMART" id="SM00563">
    <property type="entry name" value="PlsC"/>
    <property type="match status" value="1"/>
</dbReference>
<dbReference type="EMBL" id="JABZQQ010000032">
    <property type="protein sequence ID" value="MBF1265047.1"/>
    <property type="molecule type" value="Genomic_DNA"/>
</dbReference>
<dbReference type="InterPro" id="IPR002123">
    <property type="entry name" value="Plipid/glycerol_acylTrfase"/>
</dbReference>
<evidence type="ECO:0000256" key="2">
    <source>
        <dbReference type="ARBA" id="ARBA00022679"/>
    </source>
</evidence>
<keyword evidence="3 6" id="KW-0012">Acyltransferase</keyword>
<keyword evidence="4" id="KW-0812">Transmembrane</keyword>
<dbReference type="Pfam" id="PF01553">
    <property type="entry name" value="Acyltransferase"/>
    <property type="match status" value="1"/>
</dbReference>
<reference evidence="6" key="1">
    <citation type="submission" date="2020-04" db="EMBL/GenBank/DDBJ databases">
        <title>Deep metagenomics examines the oral microbiome during advanced dental caries in children, revealing novel taxa and co-occurrences with host molecules.</title>
        <authorList>
            <person name="Baker J.L."/>
            <person name="Morton J.T."/>
            <person name="Dinis M."/>
            <person name="Alvarez R."/>
            <person name="Tran N.C."/>
            <person name="Knight R."/>
            <person name="Edlund A."/>
        </authorList>
    </citation>
    <scope>NUCLEOTIDE SEQUENCE</scope>
    <source>
        <strain evidence="6">JCVI_32_bin.62</strain>
    </source>
</reference>
<dbReference type="GO" id="GO:0003841">
    <property type="term" value="F:1-acylglycerol-3-phosphate O-acyltransferase activity"/>
    <property type="evidence" value="ECO:0007669"/>
    <property type="project" value="TreeGrafter"/>
</dbReference>
<dbReference type="CDD" id="cd07989">
    <property type="entry name" value="LPLAT_AGPAT-like"/>
    <property type="match status" value="1"/>
</dbReference>
<sequence length="250" mass="28196">MLLIRNLTYWFILSTSLILLFPFMLLALPVQGGAHKMAQIWVRILNWSLKHIIGLKYRLIGAENIPDRPSIICAKHQSGWETLALQEIFPPQVYVAKRELFKIPFFGWGLKLVKTIGIDRSNSREASKQLMEQGMACKNEGYWITIFPEGTRLPPGEKGRYKLGGARMAKMFEMDIVPVSLNSGEFWPKNSFLKHPGTITVVIHPVIPHSSGIEAELMAECEKRIETQQPLIEGKGPFAAKNRKATASPS</sequence>
<organism evidence="6 7">
    <name type="scientific">Neisseria sicca</name>
    <dbReference type="NCBI Taxonomy" id="490"/>
    <lineage>
        <taxon>Bacteria</taxon>
        <taxon>Pseudomonadati</taxon>
        <taxon>Pseudomonadota</taxon>
        <taxon>Betaproteobacteria</taxon>
        <taxon>Neisseriales</taxon>
        <taxon>Neisseriaceae</taxon>
        <taxon>Neisseria</taxon>
    </lineage>
</organism>
<protein>
    <submittedName>
        <fullName evidence="6">1-acyl-sn-glycerol-3-phosphate acyltransferase</fullName>
    </submittedName>
</protein>
<keyword evidence="4" id="KW-1133">Transmembrane helix</keyword>
<gene>
    <name evidence="6" type="ORF">HXM80_05030</name>
</gene>
<dbReference type="Proteomes" id="UP000780345">
    <property type="component" value="Unassembled WGS sequence"/>
</dbReference>
<feature type="transmembrane region" description="Helical" evidence="4">
    <location>
        <begin position="7"/>
        <end position="28"/>
    </location>
</feature>
<keyword evidence="4" id="KW-0472">Membrane</keyword>